<dbReference type="SUPFAM" id="SSF50952">
    <property type="entry name" value="Soluble quinoprotein glucose dehydrogenase"/>
    <property type="match status" value="1"/>
</dbReference>
<dbReference type="EMBL" id="JBHSLD010000009">
    <property type="protein sequence ID" value="MFC5381424.1"/>
    <property type="molecule type" value="Genomic_DNA"/>
</dbReference>
<accession>A0ABW0GQ49</accession>
<dbReference type="Pfam" id="PF18911">
    <property type="entry name" value="PKD_4"/>
    <property type="match status" value="1"/>
</dbReference>
<dbReference type="SUPFAM" id="SSF49299">
    <property type="entry name" value="PKD domain"/>
    <property type="match status" value="1"/>
</dbReference>
<evidence type="ECO:0000256" key="1">
    <source>
        <dbReference type="SAM" id="SignalP"/>
    </source>
</evidence>
<dbReference type="Gene3D" id="2.120.10.30">
    <property type="entry name" value="TolB, C-terminal domain"/>
    <property type="match status" value="1"/>
</dbReference>
<dbReference type="InterPro" id="IPR022409">
    <property type="entry name" value="PKD/Chitinase_dom"/>
</dbReference>
<feature type="domain" description="PKD" evidence="2">
    <location>
        <begin position="524"/>
        <end position="614"/>
    </location>
</feature>
<dbReference type="PROSITE" id="PS50093">
    <property type="entry name" value="PKD"/>
    <property type="match status" value="1"/>
</dbReference>
<evidence type="ECO:0000259" key="2">
    <source>
        <dbReference type="PROSITE" id="PS50093"/>
    </source>
</evidence>
<dbReference type="CDD" id="cd00146">
    <property type="entry name" value="PKD"/>
    <property type="match status" value="1"/>
</dbReference>
<keyword evidence="4" id="KW-1185">Reference proteome</keyword>
<sequence>MTTTPLRVGVTAVAAGALVLSLGASAPAVTTVAPLHSGHVADADLPPDSAFDKVTIDRTPGEPLDLAVLPDLRVLHVTRAGEVRLHDPVSGLTTTAAELDVYLHDEEGLQSVAIDPDFATNNWVYLYYSPVLDTPLDDPLTPNVNEGDAPAFGEPEDFEPYEGYLQLSRFKLVGDELDLSTEEKIMQVPVDRGICCHVGGDIVFDADGNLYLSTGDDTNPFSSGGYTPIDEREDRNPAYDAQRTSANTNDLGGKILRITPTDGGGYTIPEGNMFAPGTEGTRPEIFAMGFRNPFRIELDQETGLLFVGDYSPDARFANPERGPGGTGRWMVVEGGENFGWPYCVDPTTPYVDYDFATGESGEPFDCAAPVNESPNNTGLVQLPPVADSELEYQFGASAEFPELGTGGIGPMAGDVYRGVEPGVRGLMKGRPSVAWPEEYIGHPLFGEWTRDYVKMFTLDEDADEIVEIDSVLPSLVFDNPMDMEFGPDGALYVLEYGDGYFRQNPDAQLSRFDFIGQGGNRSPQPVIEADPVTGSEAPLTVDFAGTGSSDPEGDRLKYAWDFDSDGTVDSTSATASFTYEEPGYYRASLQVTDVGGKDRKRSASTYVEISVGGQAPVVDFVTPGNGDTFSWGDTISYEVTVSDDQPVDCDAVTVTYIVGHDQHGHPITTASGCTGTIQTSLPQGHDPEVDEISAVFVASYTDPGAGAIPPQTGTDQVRLVPVG</sequence>
<reference evidence="4" key="1">
    <citation type="journal article" date="2019" name="Int. J. Syst. Evol. Microbiol.">
        <title>The Global Catalogue of Microorganisms (GCM) 10K type strain sequencing project: providing services to taxonomists for standard genome sequencing and annotation.</title>
        <authorList>
            <consortium name="The Broad Institute Genomics Platform"/>
            <consortium name="The Broad Institute Genome Sequencing Center for Infectious Disease"/>
            <person name="Wu L."/>
            <person name="Ma J."/>
        </authorList>
    </citation>
    <scope>NUCLEOTIDE SEQUENCE [LARGE SCALE GENOMIC DNA]</scope>
    <source>
        <strain evidence="4">CCUG 43114</strain>
    </source>
</reference>
<comment type="caution">
    <text evidence="3">The sequence shown here is derived from an EMBL/GenBank/DDBJ whole genome shotgun (WGS) entry which is preliminary data.</text>
</comment>
<dbReference type="InterPro" id="IPR035986">
    <property type="entry name" value="PKD_dom_sf"/>
</dbReference>
<keyword evidence="1" id="KW-0732">Signal</keyword>
<dbReference type="RefSeq" id="WP_340269311.1">
    <property type="nucleotide sequence ID" value="NZ_JBBEOG010000004.1"/>
</dbReference>
<feature type="chain" id="PRO_5047461125" evidence="1">
    <location>
        <begin position="27"/>
        <end position="723"/>
    </location>
</feature>
<evidence type="ECO:0000313" key="4">
    <source>
        <dbReference type="Proteomes" id="UP001596122"/>
    </source>
</evidence>
<dbReference type="InterPro" id="IPR013783">
    <property type="entry name" value="Ig-like_fold"/>
</dbReference>
<dbReference type="InterPro" id="IPR011041">
    <property type="entry name" value="Quinoprot_gluc/sorb_DH_b-prop"/>
</dbReference>
<dbReference type="InterPro" id="IPR012938">
    <property type="entry name" value="Glc/Sorbosone_DH"/>
</dbReference>
<dbReference type="PANTHER" id="PTHR19328:SF75">
    <property type="entry name" value="ALDOSE SUGAR DEHYDROGENASE YLII"/>
    <property type="match status" value="1"/>
</dbReference>
<evidence type="ECO:0000313" key="3">
    <source>
        <dbReference type="EMBL" id="MFC5381424.1"/>
    </source>
</evidence>
<proteinExistence type="predicted"/>
<feature type="signal peptide" evidence="1">
    <location>
        <begin position="1"/>
        <end position="26"/>
    </location>
</feature>
<gene>
    <name evidence="3" type="ORF">ACFPJ6_11525</name>
</gene>
<name>A0ABW0GQ49_9MICO</name>
<dbReference type="Pfam" id="PF07995">
    <property type="entry name" value="GSDH"/>
    <property type="match status" value="1"/>
</dbReference>
<dbReference type="SMART" id="SM00089">
    <property type="entry name" value="PKD"/>
    <property type="match status" value="1"/>
</dbReference>
<organism evidence="3 4">
    <name type="scientific">Aquipuribacter nitratireducens</name>
    <dbReference type="NCBI Taxonomy" id="650104"/>
    <lineage>
        <taxon>Bacteria</taxon>
        <taxon>Bacillati</taxon>
        <taxon>Actinomycetota</taxon>
        <taxon>Actinomycetes</taxon>
        <taxon>Micrococcales</taxon>
        <taxon>Intrasporangiaceae</taxon>
        <taxon>Aquipuribacter</taxon>
    </lineage>
</organism>
<dbReference type="Proteomes" id="UP001596122">
    <property type="component" value="Unassembled WGS sequence"/>
</dbReference>
<dbReference type="InterPro" id="IPR000601">
    <property type="entry name" value="PKD_dom"/>
</dbReference>
<dbReference type="InterPro" id="IPR011042">
    <property type="entry name" value="6-blade_b-propeller_TolB-like"/>
</dbReference>
<dbReference type="PANTHER" id="PTHR19328">
    <property type="entry name" value="HEDGEHOG-INTERACTING PROTEIN"/>
    <property type="match status" value="1"/>
</dbReference>
<protein>
    <submittedName>
        <fullName evidence="3">PQQ-dependent sugar dehydrogenase</fullName>
    </submittedName>
</protein>
<dbReference type="Gene3D" id="2.60.40.10">
    <property type="entry name" value="Immunoglobulins"/>
    <property type="match status" value="1"/>
</dbReference>